<dbReference type="EMBL" id="MZ130481">
    <property type="protein sequence ID" value="QWM89722.1"/>
    <property type="molecule type" value="Genomic_DNA"/>
</dbReference>
<protein>
    <submittedName>
        <fullName evidence="1">Uncharacterized protein</fullName>
    </submittedName>
</protein>
<dbReference type="RefSeq" id="YP_010359294.1">
    <property type="nucleotide sequence ID" value="NC_062771.1"/>
</dbReference>
<dbReference type="Proteomes" id="UP000827427">
    <property type="component" value="Segment"/>
</dbReference>
<dbReference type="GeneID" id="75691142"/>
<name>A0AAE7S086_9CAUD</name>
<reference evidence="1 2" key="1">
    <citation type="submission" date="2021-04" db="EMBL/GenBank/DDBJ databases">
        <authorList>
            <person name="Shkoporov A.N."/>
            <person name="Stockdale S.R."/>
            <person name="Guerin E."/>
            <person name="Ross R.P."/>
            <person name="Hill C."/>
        </authorList>
    </citation>
    <scope>NUCLEOTIDE SEQUENCE [LARGE SCALE GENOMIC DNA]</scope>
    <source>
        <strain evidence="2">cr99_1</strain>
    </source>
</reference>
<gene>
    <name evidence="1" type="primary">gp_16492</name>
</gene>
<keyword evidence="2" id="KW-1185">Reference proteome</keyword>
<evidence type="ECO:0000313" key="2">
    <source>
        <dbReference type="Proteomes" id="UP000827427"/>
    </source>
</evidence>
<proteinExistence type="predicted"/>
<accession>A0AAE7S086</accession>
<sequence length="199" mass="22276">MNGLELDWMLTIDETGMPKAPTLKQLLDRDVSLLYTRDKSPNKDMYIKEVGVIYYLGDPKGPCLQEGLSEKEALKKAIENFDLPKNYQPDILVWKLIKRYYNQKAGAGMEAVLNIKRGIHNVALAASKLNELLNDKLSDGASLEDVPTVIGYMKQINDLANQFPNTIKALNVAEENLLYEQENVAGRGGVEITSSMIEE</sequence>
<dbReference type="KEGG" id="vg:75691142"/>
<evidence type="ECO:0000313" key="1">
    <source>
        <dbReference type="EMBL" id="QWM89722.1"/>
    </source>
</evidence>
<organism evidence="1 2">
    <name type="scientific">uncultured phage cr99_1</name>
    <dbReference type="NCBI Taxonomy" id="2986399"/>
    <lineage>
        <taxon>Viruses</taxon>
        <taxon>Duplodnaviria</taxon>
        <taxon>Heunggongvirae</taxon>
        <taxon>Uroviricota</taxon>
        <taxon>Caudoviricetes</taxon>
        <taxon>Crassvirales</taxon>
        <taxon>Intestiviridae</taxon>
        <taxon>Crudevirinae</taxon>
        <taxon>Carjivirus</taxon>
        <taxon>Carjivirus hominis</taxon>
    </lineage>
</organism>